<accession>W1XWQ4</accession>
<dbReference type="EMBL" id="AZMM01011696">
    <property type="protein sequence ID" value="ETJ33870.1"/>
    <property type="molecule type" value="Genomic_DNA"/>
</dbReference>
<dbReference type="AlphaFoldDB" id="W1XWQ4"/>
<protein>
    <submittedName>
        <fullName evidence="1">Uncharacterized protein</fullName>
    </submittedName>
</protein>
<reference evidence="1" key="1">
    <citation type="submission" date="2013-12" db="EMBL/GenBank/DDBJ databases">
        <title>A Varibaculum cambriense genome reconstructed from a premature infant gut community with otherwise low bacterial novelty that shifts toward anaerobic metabolism during the third week of life.</title>
        <authorList>
            <person name="Brown C.T."/>
            <person name="Sharon I."/>
            <person name="Thomas B.C."/>
            <person name="Castelle C.J."/>
            <person name="Morowitz M.J."/>
            <person name="Banfield J.F."/>
        </authorList>
    </citation>
    <scope>NUCLEOTIDE SEQUENCE</scope>
</reference>
<name>W1XWQ4_9ZZZZ</name>
<evidence type="ECO:0000313" key="1">
    <source>
        <dbReference type="EMBL" id="ETJ33870.1"/>
    </source>
</evidence>
<sequence length="28" mass="2933">DDPVAEHVKIVVVVLAGTSRGSRRADVS</sequence>
<proteinExistence type="predicted"/>
<gene>
    <name evidence="1" type="ORF">Q604_UNBC11696G0001</name>
</gene>
<organism evidence="1">
    <name type="scientific">human gut metagenome</name>
    <dbReference type="NCBI Taxonomy" id="408170"/>
    <lineage>
        <taxon>unclassified sequences</taxon>
        <taxon>metagenomes</taxon>
        <taxon>organismal metagenomes</taxon>
    </lineage>
</organism>
<feature type="non-terminal residue" evidence="1">
    <location>
        <position position="1"/>
    </location>
</feature>
<comment type="caution">
    <text evidence="1">The sequence shown here is derived from an EMBL/GenBank/DDBJ whole genome shotgun (WGS) entry which is preliminary data.</text>
</comment>